<evidence type="ECO:0000256" key="1">
    <source>
        <dbReference type="PROSITE-ProRule" id="PRU00289"/>
    </source>
</evidence>
<dbReference type="InterPro" id="IPR027417">
    <property type="entry name" value="P-loop_NTPase"/>
</dbReference>
<feature type="region of interest" description="Disordered" evidence="2">
    <location>
        <begin position="552"/>
        <end position="620"/>
    </location>
</feature>
<dbReference type="InterPro" id="IPR002543">
    <property type="entry name" value="FtsK_dom"/>
</dbReference>
<sequence>MRAARRRMAQSVTTDAPTGDASGSGTGEERSHREEIKIPLPDGFDPAKHQGVLLRRLAERRGAGWRLDLIDMNRRVAFASRTLTLTQVQAVTKSMKVVALQTDVKPADGERLAAQFAAQFPGFQMTGFEPHIGRAELTMMSPAEVHARAAVAELMRVKPWQVQVSARIGGGFDMVLPSGYLPSRHDEKLNEVARSVIGEPGWYARFDGRARRGAVIPGRLPSFPPSVPHPLGRVIRPDVRTRWNAEAGDWGRIPIGVLLAGPGEPDGELLRTDFEANPSMQISGVMGSGKGVLINSLITGALAHGLEVGLVDAVKACVDYVDFKPFLKPGFCAENLEQAVCVLQMAYDEGQRRRKLIKKRQVQKFAQLPTSAAVRPLLVVVDEATSLLQAEPVPKGLPKDSPLLAEVGERNMLRATTLNLLSKIPRELRFAGVILVLASQVASSTVGIPTELRANLPAKILLGPKPTENNRRLALANHDLVPTIPGHIADDPGGAARGVGVFEFQGRSTGVFKAFYSPPAELAGWLRSLRMPVCDDPAPTPEQMARHVPTFASADGEPRCPGDDAPRRGGRAPSGRSSAAIRTEMGDNWDIDPGTGGRLTGQARANKARHVSAQVARGSA</sequence>
<proteinExistence type="predicted"/>
<evidence type="ECO:0000313" key="5">
    <source>
        <dbReference type="Proteomes" id="UP001501490"/>
    </source>
</evidence>
<dbReference type="Proteomes" id="UP001501490">
    <property type="component" value="Unassembled WGS sequence"/>
</dbReference>
<keyword evidence="1" id="KW-0067">ATP-binding</keyword>
<reference evidence="5" key="1">
    <citation type="journal article" date="2019" name="Int. J. Syst. Evol. Microbiol.">
        <title>The Global Catalogue of Microorganisms (GCM) 10K type strain sequencing project: providing services to taxonomists for standard genome sequencing and annotation.</title>
        <authorList>
            <consortium name="The Broad Institute Genomics Platform"/>
            <consortium name="The Broad Institute Genome Sequencing Center for Infectious Disease"/>
            <person name="Wu L."/>
            <person name="Ma J."/>
        </authorList>
    </citation>
    <scope>NUCLEOTIDE SEQUENCE [LARGE SCALE GENOMIC DNA]</scope>
    <source>
        <strain evidence="5">JCM 16929</strain>
    </source>
</reference>
<evidence type="ECO:0000256" key="2">
    <source>
        <dbReference type="SAM" id="MobiDB-lite"/>
    </source>
</evidence>
<dbReference type="Gene3D" id="3.40.50.300">
    <property type="entry name" value="P-loop containing nucleotide triphosphate hydrolases"/>
    <property type="match status" value="1"/>
</dbReference>
<feature type="domain" description="FtsK" evidence="3">
    <location>
        <begin position="267"/>
        <end position="471"/>
    </location>
</feature>
<feature type="binding site" evidence="1">
    <location>
        <begin position="284"/>
        <end position="291"/>
    </location>
    <ligand>
        <name>ATP</name>
        <dbReference type="ChEBI" id="CHEBI:30616"/>
    </ligand>
</feature>
<feature type="compositionally biased region" description="Basic and acidic residues" evidence="2">
    <location>
        <begin position="556"/>
        <end position="567"/>
    </location>
</feature>
<dbReference type="PROSITE" id="PS50901">
    <property type="entry name" value="FTSK"/>
    <property type="match status" value="1"/>
</dbReference>
<protein>
    <recommendedName>
        <fullName evidence="3">FtsK domain-containing protein</fullName>
    </recommendedName>
</protein>
<evidence type="ECO:0000259" key="3">
    <source>
        <dbReference type="PROSITE" id="PS50901"/>
    </source>
</evidence>
<keyword evidence="5" id="KW-1185">Reference proteome</keyword>
<dbReference type="SUPFAM" id="SSF52540">
    <property type="entry name" value="P-loop containing nucleoside triphosphate hydrolases"/>
    <property type="match status" value="1"/>
</dbReference>
<feature type="compositionally biased region" description="Basic and acidic residues" evidence="2">
    <location>
        <begin position="27"/>
        <end position="37"/>
    </location>
</feature>
<feature type="region of interest" description="Disordered" evidence="2">
    <location>
        <begin position="1"/>
        <end position="42"/>
    </location>
</feature>
<keyword evidence="1" id="KW-0547">Nucleotide-binding</keyword>
<comment type="caution">
    <text evidence="4">The sequence shown here is derived from an EMBL/GenBank/DDBJ whole genome shotgun (WGS) entry which is preliminary data.</text>
</comment>
<gene>
    <name evidence="4" type="ORF">GCM10022236_39180</name>
</gene>
<feature type="compositionally biased region" description="Low complexity" evidence="2">
    <location>
        <begin position="571"/>
        <end position="580"/>
    </location>
</feature>
<evidence type="ECO:0000313" key="4">
    <source>
        <dbReference type="EMBL" id="GAA3632807.1"/>
    </source>
</evidence>
<organism evidence="4 5">
    <name type="scientific">Microlunatus ginsengisoli</name>
    <dbReference type="NCBI Taxonomy" id="363863"/>
    <lineage>
        <taxon>Bacteria</taxon>
        <taxon>Bacillati</taxon>
        <taxon>Actinomycetota</taxon>
        <taxon>Actinomycetes</taxon>
        <taxon>Propionibacteriales</taxon>
        <taxon>Propionibacteriaceae</taxon>
        <taxon>Microlunatus</taxon>
    </lineage>
</organism>
<dbReference type="EMBL" id="BAABAB010000031">
    <property type="protein sequence ID" value="GAA3632807.1"/>
    <property type="molecule type" value="Genomic_DNA"/>
</dbReference>
<name>A0ABP7AHW3_9ACTN</name>
<accession>A0ABP7AHW3</accession>